<protein>
    <submittedName>
        <fullName evidence="1">Unnamed protein product</fullName>
    </submittedName>
</protein>
<dbReference type="Proteomes" id="UP001165064">
    <property type="component" value="Unassembled WGS sequence"/>
</dbReference>
<proteinExistence type="predicted"/>
<sequence>MIVAVASDFLAPQHSPMFGHLASSQTVASFNSRTSFLTLWNDLPFGMGTFNQDGKRAFGSCLACSNGSIKISWALPVKKSANDGPAFNLSVNLVAFLLRVTGLLIGSSTLVFVDDVGVVAGDEILFVDETSLAPVVIMLIPLRWKTDALL</sequence>
<evidence type="ECO:0000313" key="1">
    <source>
        <dbReference type="EMBL" id="GME80069.1"/>
    </source>
</evidence>
<evidence type="ECO:0000313" key="2">
    <source>
        <dbReference type="Proteomes" id="UP001165064"/>
    </source>
</evidence>
<gene>
    <name evidence="1" type="ORF">Amon02_000427000</name>
</gene>
<accession>A0ACB5T3D8</accession>
<organism evidence="1 2">
    <name type="scientific">Ambrosiozyma monospora</name>
    <name type="common">Yeast</name>
    <name type="synonym">Endomycopsis monosporus</name>
    <dbReference type="NCBI Taxonomy" id="43982"/>
    <lineage>
        <taxon>Eukaryota</taxon>
        <taxon>Fungi</taxon>
        <taxon>Dikarya</taxon>
        <taxon>Ascomycota</taxon>
        <taxon>Saccharomycotina</taxon>
        <taxon>Pichiomycetes</taxon>
        <taxon>Pichiales</taxon>
        <taxon>Pichiaceae</taxon>
        <taxon>Ambrosiozyma</taxon>
    </lineage>
</organism>
<dbReference type="EMBL" id="BSXS01002882">
    <property type="protein sequence ID" value="GME80069.1"/>
    <property type="molecule type" value="Genomic_DNA"/>
</dbReference>
<keyword evidence="2" id="KW-1185">Reference proteome</keyword>
<comment type="caution">
    <text evidence="1">The sequence shown here is derived from an EMBL/GenBank/DDBJ whole genome shotgun (WGS) entry which is preliminary data.</text>
</comment>
<reference evidence="1" key="1">
    <citation type="submission" date="2023-04" db="EMBL/GenBank/DDBJ databases">
        <title>Ambrosiozyma monospora NBRC 10751.</title>
        <authorList>
            <person name="Ichikawa N."/>
            <person name="Sato H."/>
            <person name="Tonouchi N."/>
        </authorList>
    </citation>
    <scope>NUCLEOTIDE SEQUENCE</scope>
    <source>
        <strain evidence="1">NBRC 10751</strain>
    </source>
</reference>
<name>A0ACB5T3D8_AMBMO</name>